<reference evidence="2" key="2">
    <citation type="journal article" date="2016" name="G3 (Bethesda)">
        <title>Genome Evolution in Three Species of Cactophilic Drosophila.</title>
        <authorList>
            <person name="Sanchez-Flores A."/>
            <person name="Penazola F."/>
            <person name="Carpinteyro-Ponce J."/>
            <person name="Nazario-Yepiz N."/>
            <person name="Abreu-Goodger C."/>
            <person name="Machado C.A."/>
            <person name="Markow T.A."/>
        </authorList>
    </citation>
    <scope>NUCLEOTIDE SEQUENCE [LARGE SCALE GENOMIC DNA]</scope>
</reference>
<dbReference type="Proteomes" id="UP000694904">
    <property type="component" value="Chromosome 2"/>
</dbReference>
<protein>
    <submittedName>
        <fullName evidence="3">Uncharacterized protein LOC108621607</fullName>
    </submittedName>
</protein>
<feature type="transmembrane region" description="Helical" evidence="1">
    <location>
        <begin position="17"/>
        <end position="37"/>
    </location>
</feature>
<keyword evidence="1" id="KW-1133">Transmembrane helix</keyword>
<keyword evidence="2" id="KW-1185">Reference proteome</keyword>
<evidence type="ECO:0000313" key="3">
    <source>
        <dbReference type="RefSeq" id="XP_017874513.1"/>
    </source>
</evidence>
<keyword evidence="1" id="KW-0472">Membrane</keyword>
<gene>
    <name evidence="3" type="primary">LOC108621607</name>
</gene>
<proteinExistence type="predicted"/>
<reference evidence="2" key="1">
    <citation type="journal article" date="1997" name="Nucleic Acids Res.">
        <title>tRNAscan-SE: a program for improved detection of transfer RNA genes in genomic sequence.</title>
        <authorList>
            <person name="Lowe T.M."/>
            <person name="Eddy S.R."/>
        </authorList>
    </citation>
    <scope>NUCLEOTIDE SEQUENCE [LARGE SCALE GENOMIC DNA]</scope>
</reference>
<organism evidence="2 3">
    <name type="scientific">Drosophila arizonae</name>
    <name type="common">Fruit fly</name>
    <dbReference type="NCBI Taxonomy" id="7263"/>
    <lineage>
        <taxon>Eukaryota</taxon>
        <taxon>Metazoa</taxon>
        <taxon>Ecdysozoa</taxon>
        <taxon>Arthropoda</taxon>
        <taxon>Hexapoda</taxon>
        <taxon>Insecta</taxon>
        <taxon>Pterygota</taxon>
        <taxon>Neoptera</taxon>
        <taxon>Endopterygota</taxon>
        <taxon>Diptera</taxon>
        <taxon>Brachycera</taxon>
        <taxon>Muscomorpha</taxon>
        <taxon>Ephydroidea</taxon>
        <taxon>Drosophilidae</taxon>
        <taxon>Drosophila</taxon>
    </lineage>
</organism>
<keyword evidence="1" id="KW-0812">Transmembrane</keyword>
<accession>A0ABM1Q4X7</accession>
<name>A0ABM1Q4X7_DROAR</name>
<dbReference type="GeneID" id="108621607"/>
<dbReference type="RefSeq" id="XP_017874513.1">
    <property type="nucleotide sequence ID" value="XM_018019024.1"/>
</dbReference>
<sequence length="80" mass="9145">MVKFIETLKDKITAEHVAIFFGLLSTCLIVALVTVVVHSDNLRIELADAREKLDVLEDYIQNKDLSSLKNQFPTHLRSEF</sequence>
<evidence type="ECO:0000256" key="1">
    <source>
        <dbReference type="SAM" id="Phobius"/>
    </source>
</evidence>
<reference evidence="3" key="3">
    <citation type="submission" date="2025-08" db="UniProtKB">
        <authorList>
            <consortium name="RefSeq"/>
        </authorList>
    </citation>
    <scope>IDENTIFICATION</scope>
    <source>
        <tissue evidence="3">Whole organism</tissue>
    </source>
</reference>
<evidence type="ECO:0000313" key="2">
    <source>
        <dbReference type="Proteomes" id="UP000694904"/>
    </source>
</evidence>